<reference evidence="3 4" key="1">
    <citation type="submission" date="2016-04" db="EMBL/GenBank/DDBJ databases">
        <title>Draft genome sequence of Janthinobacterium psychrotolerans sp. nov., isolated from freshwater sediments in Denmark.</title>
        <authorList>
            <person name="Gong X."/>
            <person name="Skrivergaard S."/>
            <person name="Korsgaard B.S."/>
            <person name="Schreiber L."/>
            <person name="Marshall I.P."/>
            <person name="Finster K."/>
            <person name="Schramm A."/>
        </authorList>
    </citation>
    <scope>NUCLEOTIDE SEQUENCE [LARGE SCALE GENOMIC DNA]</scope>
    <source>
        <strain evidence="3 4">S3-2</strain>
    </source>
</reference>
<dbReference type="AlphaFoldDB" id="A0A1A7C4I2"/>
<sequence length="293" mass="31309">MRRWIGIACAGWLCAVSPGHAQEVQTAPPAAPAHEQPAALPQQDTAPAPAQDVPADPAAPAAPADEPVASELLEVTPQSVKVTASNLAAAPRVRFTAYRDSYLTAKKVWQVSRGNVVMALRLIPAKLSATIDDVRVALQGDGAPMAIKVGEGGVFIVPINDEIAAQDGSFLVNKGRGELTANMVIQPAVARDAWTMARVAQVLHDARLAVHAITPWYKRLFASEIRSLAFCAPERGSALQLMQDQQLIATLPMNDAAVNDINQPVYCKAFDGQDKYPGQYRVVLPEQATVLLL</sequence>
<dbReference type="EMBL" id="LOCQ01000052">
    <property type="protein sequence ID" value="OBV39655.1"/>
    <property type="molecule type" value="Genomic_DNA"/>
</dbReference>
<proteinExistence type="predicted"/>
<comment type="caution">
    <text evidence="3">The sequence shown here is derived from an EMBL/GenBank/DDBJ whole genome shotgun (WGS) entry which is preliminary data.</text>
</comment>
<feature type="signal peptide" evidence="2">
    <location>
        <begin position="1"/>
        <end position="21"/>
    </location>
</feature>
<feature type="chain" id="PRO_5008355767" evidence="2">
    <location>
        <begin position="22"/>
        <end position="293"/>
    </location>
</feature>
<evidence type="ECO:0000313" key="4">
    <source>
        <dbReference type="Proteomes" id="UP000092713"/>
    </source>
</evidence>
<organism evidence="3 4">
    <name type="scientific">Janthinobacterium psychrotolerans</name>
    <dbReference type="NCBI Taxonomy" id="1747903"/>
    <lineage>
        <taxon>Bacteria</taxon>
        <taxon>Pseudomonadati</taxon>
        <taxon>Pseudomonadota</taxon>
        <taxon>Betaproteobacteria</taxon>
        <taxon>Burkholderiales</taxon>
        <taxon>Oxalobacteraceae</taxon>
        <taxon>Janthinobacterium</taxon>
    </lineage>
</organism>
<accession>A0A1A7C4I2</accession>
<dbReference type="PATRIC" id="fig|1747903.4.peg.3260"/>
<evidence type="ECO:0000256" key="2">
    <source>
        <dbReference type="SAM" id="SignalP"/>
    </source>
</evidence>
<gene>
    <name evidence="3" type="ORF">ASR47_101144</name>
</gene>
<keyword evidence="2" id="KW-0732">Signal</keyword>
<evidence type="ECO:0000313" key="3">
    <source>
        <dbReference type="EMBL" id="OBV39655.1"/>
    </source>
</evidence>
<feature type="region of interest" description="Disordered" evidence="1">
    <location>
        <begin position="25"/>
        <end position="64"/>
    </location>
</feature>
<dbReference type="Proteomes" id="UP000092713">
    <property type="component" value="Unassembled WGS sequence"/>
</dbReference>
<dbReference type="RefSeq" id="WP_174551162.1">
    <property type="nucleotide sequence ID" value="NZ_LOCQ01000052.1"/>
</dbReference>
<name>A0A1A7C4I2_9BURK</name>
<protein>
    <submittedName>
        <fullName evidence="3">Uncharacterized protein</fullName>
    </submittedName>
</protein>
<keyword evidence="4" id="KW-1185">Reference proteome</keyword>
<evidence type="ECO:0000256" key="1">
    <source>
        <dbReference type="SAM" id="MobiDB-lite"/>
    </source>
</evidence>